<dbReference type="RefSeq" id="WP_111335846.1">
    <property type="nucleotide sequence ID" value="NZ_CP030032.1"/>
</dbReference>
<keyword evidence="8 10" id="KW-1133">Transmembrane helix</keyword>
<dbReference type="Gene3D" id="3.40.1110.10">
    <property type="entry name" value="Calcium-transporting ATPase, cytoplasmic domain N"/>
    <property type="match status" value="2"/>
</dbReference>
<sequence length="732" mass="76777">MKPVADAIGVGKPTSTPTTTTFEIEGMCCSNEVRLVEETLAPLAGVAQVQVNLAAGVARVGHAPGLEASAVEEALANVGLSARARGRAGRGDDDGAGRSGWWHDRALLSVIAAGLLIILALVFTHVFAWTSAAIASFILATVIGGLPVFRNAIRSAKRLDLDINVLMTVAVIGALILGEWLEAAMVVGLFGFADWLEGASMARARNAIGQLMELAPDEARVLRGGREEMVPVELVGIGEHVIVRPGEKIPVDGVVEAGESEVDQAPITGESKPVHKQVGDPVFAGTLNQRGSLDIRVEHAPDDTTLAKVVEAIESAQQNRSESERFVEKFARYYTPAVILLAILAALLPPLLLGASWEVWFYRSLVLLVIACPCALVLATPITTASALARAARDGILIKGGRFLEQLGCTRAVAFDKTGTLTRGEPQVTDVMAAEGFDARAVLELAAIAESRSEHYLASAITEAARAREIAVERGQLWGFEARIGRGVVAQMRGQGEDASVQLLVGTRALLAEHGVDYSALSDGWRALEQRGQTVVGVARAGELAGLVAIEDTPRADARATVEWLGEQGARAVYMLTGDNAVSAQGIAQAVGLERDSVLADLLPADKVSAIKELTERHEHVAMVGDGINDAPALAAASVGIAMGAAGTDIALESAHVALMGDDLKKLPHAIDLGARTGRIIRQNVVLALGIKALVFGLAAAGVATLWMAVLADTGTSLLVIFNGMRMLRASK</sequence>
<keyword evidence="9 10" id="KW-0472">Membrane</keyword>
<dbReference type="InterPro" id="IPR006121">
    <property type="entry name" value="HMA_dom"/>
</dbReference>
<dbReference type="AlphaFoldDB" id="A0A2Z4FNH5"/>
<dbReference type="InterPro" id="IPR051014">
    <property type="entry name" value="Cation_Transport_ATPase_IB"/>
</dbReference>
<gene>
    <name evidence="11" type="primary">cadA</name>
    <name evidence="11" type="ORF">DN745_14160</name>
</gene>
<dbReference type="InterPro" id="IPR001757">
    <property type="entry name" value="P_typ_ATPase"/>
</dbReference>
<dbReference type="Pfam" id="PF00403">
    <property type="entry name" value="HMA"/>
    <property type="match status" value="1"/>
</dbReference>
<dbReference type="PRINTS" id="PR00941">
    <property type="entry name" value="CDATPASE"/>
</dbReference>
<dbReference type="GO" id="GO:0046872">
    <property type="term" value="F:metal ion binding"/>
    <property type="evidence" value="ECO:0007669"/>
    <property type="project" value="UniProtKB-KW"/>
</dbReference>
<keyword evidence="10" id="KW-1003">Cell membrane</keyword>
<keyword evidence="5 10" id="KW-0547">Nucleotide-binding</keyword>
<protein>
    <submittedName>
        <fullName evidence="11">Cadmium-translocating P-type ATPase</fullName>
        <ecNumber evidence="11">3.6.3.3</ecNumber>
    </submittedName>
</protein>
<dbReference type="KEGG" id="bsed:DN745_14160"/>
<keyword evidence="11" id="KW-0378">Hydrolase</keyword>
<evidence type="ECO:0000256" key="4">
    <source>
        <dbReference type="ARBA" id="ARBA00022723"/>
    </source>
</evidence>
<dbReference type="InterPro" id="IPR023298">
    <property type="entry name" value="ATPase_P-typ_TM_dom_sf"/>
</dbReference>
<dbReference type="SUPFAM" id="SSF55008">
    <property type="entry name" value="HMA, heavy metal-associated domain"/>
    <property type="match status" value="1"/>
</dbReference>
<dbReference type="SFLD" id="SFLDF00027">
    <property type="entry name" value="p-type_atpase"/>
    <property type="match status" value="1"/>
</dbReference>
<proteinExistence type="inferred from homology"/>
<feature type="transmembrane region" description="Helical" evidence="10">
    <location>
        <begin position="129"/>
        <end position="149"/>
    </location>
</feature>
<evidence type="ECO:0000256" key="1">
    <source>
        <dbReference type="ARBA" id="ARBA00004141"/>
    </source>
</evidence>
<dbReference type="InterPro" id="IPR036412">
    <property type="entry name" value="HAD-like_sf"/>
</dbReference>
<dbReference type="GO" id="GO:0005886">
    <property type="term" value="C:plasma membrane"/>
    <property type="evidence" value="ECO:0007669"/>
    <property type="project" value="UniProtKB-SubCell"/>
</dbReference>
<feature type="transmembrane region" description="Helical" evidence="10">
    <location>
        <begin position="365"/>
        <end position="389"/>
    </location>
</feature>
<feature type="transmembrane region" description="Helical" evidence="10">
    <location>
        <begin position="333"/>
        <end position="353"/>
    </location>
</feature>
<keyword evidence="12" id="KW-1185">Reference proteome</keyword>
<dbReference type="PANTHER" id="PTHR48085">
    <property type="entry name" value="CADMIUM/ZINC-TRANSPORTING ATPASE HMA2-RELATED"/>
    <property type="match status" value="1"/>
</dbReference>
<name>A0A2Z4FNH5_9DELT</name>
<evidence type="ECO:0000313" key="11">
    <source>
        <dbReference type="EMBL" id="AWV90410.1"/>
    </source>
</evidence>
<dbReference type="SFLD" id="SFLDG00002">
    <property type="entry name" value="C1.7:_P-type_atpase_like"/>
    <property type="match status" value="1"/>
</dbReference>
<dbReference type="NCBIfam" id="TIGR01494">
    <property type="entry name" value="ATPase_P-type"/>
    <property type="match status" value="2"/>
</dbReference>
<evidence type="ECO:0000256" key="5">
    <source>
        <dbReference type="ARBA" id="ARBA00022741"/>
    </source>
</evidence>
<dbReference type="InterPro" id="IPR023299">
    <property type="entry name" value="ATPase_P-typ_cyto_dom_N"/>
</dbReference>
<dbReference type="PANTHER" id="PTHR48085:SF5">
    <property type="entry name" value="CADMIUM_ZINC-TRANSPORTING ATPASE HMA4-RELATED"/>
    <property type="match status" value="1"/>
</dbReference>
<evidence type="ECO:0000256" key="3">
    <source>
        <dbReference type="ARBA" id="ARBA00022692"/>
    </source>
</evidence>
<dbReference type="PROSITE" id="PS00154">
    <property type="entry name" value="ATPASE_E1_E2"/>
    <property type="match status" value="1"/>
</dbReference>
<evidence type="ECO:0000256" key="2">
    <source>
        <dbReference type="ARBA" id="ARBA00006024"/>
    </source>
</evidence>
<dbReference type="NCBIfam" id="TIGR01525">
    <property type="entry name" value="ATPase-IB_hvy"/>
    <property type="match status" value="1"/>
</dbReference>
<dbReference type="PROSITE" id="PS50846">
    <property type="entry name" value="HMA_2"/>
    <property type="match status" value="1"/>
</dbReference>
<evidence type="ECO:0000313" key="12">
    <source>
        <dbReference type="Proteomes" id="UP000249799"/>
    </source>
</evidence>
<dbReference type="GO" id="GO:0005524">
    <property type="term" value="F:ATP binding"/>
    <property type="evidence" value="ECO:0007669"/>
    <property type="project" value="UniProtKB-UniRule"/>
</dbReference>
<dbReference type="InterPro" id="IPR044492">
    <property type="entry name" value="P_typ_ATPase_HD_dom"/>
</dbReference>
<dbReference type="InterPro" id="IPR027256">
    <property type="entry name" value="P-typ_ATPase_IB"/>
</dbReference>
<dbReference type="EMBL" id="CP030032">
    <property type="protein sequence ID" value="AWV90410.1"/>
    <property type="molecule type" value="Genomic_DNA"/>
</dbReference>
<dbReference type="Gene3D" id="3.30.70.100">
    <property type="match status" value="1"/>
</dbReference>
<comment type="subcellular location">
    <subcellularLocation>
        <location evidence="10">Cell membrane</location>
    </subcellularLocation>
    <subcellularLocation>
        <location evidence="1">Membrane</location>
        <topology evidence="1">Multi-pass membrane protein</topology>
    </subcellularLocation>
</comment>
<dbReference type="Pfam" id="PF00122">
    <property type="entry name" value="E1-E2_ATPase"/>
    <property type="match status" value="1"/>
</dbReference>
<dbReference type="InterPro" id="IPR059000">
    <property type="entry name" value="ATPase_P-type_domA"/>
</dbReference>
<keyword evidence="3 10" id="KW-0812">Transmembrane</keyword>
<dbReference type="Proteomes" id="UP000249799">
    <property type="component" value="Chromosome"/>
</dbReference>
<comment type="similarity">
    <text evidence="2 10">Belongs to the cation transport ATPase (P-type) (TC 3.A.3) family. Type IB subfamily.</text>
</comment>
<keyword evidence="7" id="KW-1278">Translocase</keyword>
<dbReference type="Pfam" id="PF00702">
    <property type="entry name" value="Hydrolase"/>
    <property type="match status" value="1"/>
</dbReference>
<dbReference type="OrthoDB" id="5496529at2"/>
<dbReference type="SUPFAM" id="SSF81653">
    <property type="entry name" value="Calcium ATPase, transduction domain A"/>
    <property type="match status" value="1"/>
</dbReference>
<dbReference type="InterPro" id="IPR036163">
    <property type="entry name" value="HMA_dom_sf"/>
</dbReference>
<organism evidence="11 12">
    <name type="scientific">Bradymonas sediminis</name>
    <dbReference type="NCBI Taxonomy" id="1548548"/>
    <lineage>
        <taxon>Bacteria</taxon>
        <taxon>Deltaproteobacteria</taxon>
        <taxon>Bradymonadales</taxon>
        <taxon>Bradymonadaceae</taxon>
        <taxon>Bradymonas</taxon>
    </lineage>
</organism>
<feature type="transmembrane region" description="Helical" evidence="10">
    <location>
        <begin position="106"/>
        <end position="123"/>
    </location>
</feature>
<evidence type="ECO:0000256" key="7">
    <source>
        <dbReference type="ARBA" id="ARBA00022967"/>
    </source>
</evidence>
<evidence type="ECO:0000256" key="10">
    <source>
        <dbReference type="RuleBase" id="RU362081"/>
    </source>
</evidence>
<feature type="transmembrane region" description="Helical" evidence="10">
    <location>
        <begin position="685"/>
        <end position="710"/>
    </location>
</feature>
<dbReference type="CDD" id="cd00371">
    <property type="entry name" value="HMA"/>
    <property type="match status" value="1"/>
</dbReference>
<dbReference type="InterPro" id="IPR008250">
    <property type="entry name" value="ATPase_P-typ_transduc_dom_A_sf"/>
</dbReference>
<dbReference type="SFLD" id="SFLDS00003">
    <property type="entry name" value="Haloacid_Dehalogenase"/>
    <property type="match status" value="1"/>
</dbReference>
<dbReference type="GO" id="GO:0019829">
    <property type="term" value="F:ATPase-coupled monoatomic cation transmembrane transporter activity"/>
    <property type="evidence" value="ECO:0007669"/>
    <property type="project" value="InterPro"/>
</dbReference>
<dbReference type="GO" id="GO:0016887">
    <property type="term" value="F:ATP hydrolysis activity"/>
    <property type="evidence" value="ECO:0007669"/>
    <property type="project" value="InterPro"/>
</dbReference>
<accession>A0A2Z4FNH5</accession>
<dbReference type="FunFam" id="2.70.150.10:FF:000002">
    <property type="entry name" value="Copper-transporting ATPase 1, putative"/>
    <property type="match status" value="1"/>
</dbReference>
<reference evidence="11 12" key="1">
    <citation type="submission" date="2018-06" db="EMBL/GenBank/DDBJ databases">
        <title>Lujinxingia sediminis gen. nov. sp. nov., a new facultative anaerobic member of the class Deltaproteobacteria, and proposal of Lujinxingaceae fam. nov.</title>
        <authorList>
            <person name="Guo L.-Y."/>
            <person name="Li C.-M."/>
            <person name="Wang S."/>
            <person name="Du Z.-J."/>
        </authorList>
    </citation>
    <scope>NUCLEOTIDE SEQUENCE [LARGE SCALE GENOMIC DNA]</scope>
    <source>
        <strain evidence="11 12">FA350</strain>
    </source>
</reference>
<dbReference type="EC" id="3.6.3.3" evidence="11"/>
<keyword evidence="6 10" id="KW-0067">ATP-binding</keyword>
<dbReference type="Gene3D" id="3.40.50.1000">
    <property type="entry name" value="HAD superfamily/HAD-like"/>
    <property type="match status" value="1"/>
</dbReference>
<dbReference type="InterPro" id="IPR018303">
    <property type="entry name" value="ATPase_P-typ_P_site"/>
</dbReference>
<dbReference type="SUPFAM" id="SSF81665">
    <property type="entry name" value="Calcium ATPase, transmembrane domain M"/>
    <property type="match status" value="1"/>
</dbReference>
<evidence type="ECO:0000256" key="8">
    <source>
        <dbReference type="ARBA" id="ARBA00022989"/>
    </source>
</evidence>
<evidence type="ECO:0000256" key="9">
    <source>
        <dbReference type="ARBA" id="ARBA00023136"/>
    </source>
</evidence>
<dbReference type="SUPFAM" id="SSF56784">
    <property type="entry name" value="HAD-like"/>
    <property type="match status" value="1"/>
</dbReference>
<dbReference type="PRINTS" id="PR00119">
    <property type="entry name" value="CATATPASE"/>
</dbReference>
<dbReference type="Gene3D" id="2.70.150.10">
    <property type="entry name" value="Calcium-transporting ATPase, cytoplasmic transduction domain A"/>
    <property type="match status" value="1"/>
</dbReference>
<dbReference type="NCBIfam" id="TIGR01512">
    <property type="entry name" value="ATPase-IB2_Cd"/>
    <property type="match status" value="1"/>
</dbReference>
<keyword evidence="4 10" id="KW-0479">Metal-binding</keyword>
<dbReference type="InterPro" id="IPR023214">
    <property type="entry name" value="HAD_sf"/>
</dbReference>
<evidence type="ECO:0000256" key="6">
    <source>
        <dbReference type="ARBA" id="ARBA00022840"/>
    </source>
</evidence>